<dbReference type="InterPro" id="IPR000626">
    <property type="entry name" value="Ubiquitin-like_dom"/>
</dbReference>
<feature type="signal peptide" evidence="1">
    <location>
        <begin position="1"/>
        <end position="16"/>
    </location>
</feature>
<evidence type="ECO:0000313" key="4">
    <source>
        <dbReference type="Proteomes" id="UP001201163"/>
    </source>
</evidence>
<dbReference type="SUPFAM" id="SSF54236">
    <property type="entry name" value="Ubiquitin-like"/>
    <property type="match status" value="1"/>
</dbReference>
<keyword evidence="4" id="KW-1185">Reference proteome</keyword>
<dbReference type="InterPro" id="IPR019956">
    <property type="entry name" value="Ubiquitin_dom"/>
</dbReference>
<dbReference type="InterPro" id="IPR029071">
    <property type="entry name" value="Ubiquitin-like_domsf"/>
</dbReference>
<organism evidence="3 4">
    <name type="scientific">Lactarius akahatsu</name>
    <dbReference type="NCBI Taxonomy" id="416441"/>
    <lineage>
        <taxon>Eukaryota</taxon>
        <taxon>Fungi</taxon>
        <taxon>Dikarya</taxon>
        <taxon>Basidiomycota</taxon>
        <taxon>Agaricomycotina</taxon>
        <taxon>Agaricomycetes</taxon>
        <taxon>Russulales</taxon>
        <taxon>Russulaceae</taxon>
        <taxon>Lactarius</taxon>
    </lineage>
</organism>
<dbReference type="PANTHER" id="PTHR10666">
    <property type="entry name" value="UBIQUITIN"/>
    <property type="match status" value="1"/>
</dbReference>
<keyword evidence="1" id="KW-0732">Signal</keyword>
<reference evidence="3" key="1">
    <citation type="submission" date="2022-01" db="EMBL/GenBank/DDBJ databases">
        <title>Comparative genomics reveals a dynamic genome evolution in the ectomycorrhizal milk-cap (Lactarius) mushrooms.</title>
        <authorList>
            <consortium name="DOE Joint Genome Institute"/>
            <person name="Lebreton A."/>
            <person name="Tang N."/>
            <person name="Kuo A."/>
            <person name="LaButti K."/>
            <person name="Drula E."/>
            <person name="Barry K."/>
            <person name="Clum A."/>
            <person name="Lipzen A."/>
            <person name="Mousain D."/>
            <person name="Ng V."/>
            <person name="Wang R."/>
            <person name="Wang X."/>
            <person name="Dai Y."/>
            <person name="Henrissat B."/>
            <person name="Grigoriev I.V."/>
            <person name="Guerin-Laguette A."/>
            <person name="Yu F."/>
            <person name="Martin F.M."/>
        </authorList>
    </citation>
    <scope>NUCLEOTIDE SEQUENCE</scope>
    <source>
        <strain evidence="3">QP</strain>
    </source>
</reference>
<evidence type="ECO:0000313" key="3">
    <source>
        <dbReference type="EMBL" id="KAH9000272.1"/>
    </source>
</evidence>
<dbReference type="PRINTS" id="PR00348">
    <property type="entry name" value="UBIQUITIN"/>
</dbReference>
<dbReference type="SMART" id="SM00213">
    <property type="entry name" value="UBQ"/>
    <property type="match status" value="1"/>
</dbReference>
<feature type="domain" description="Ubiquitin-like" evidence="2">
    <location>
        <begin position="17"/>
        <end position="85"/>
    </location>
</feature>
<accession>A0AAD4QHM4</accession>
<dbReference type="PROSITE" id="PS50053">
    <property type="entry name" value="UBIQUITIN_2"/>
    <property type="match status" value="1"/>
</dbReference>
<dbReference type="Gene3D" id="3.10.20.90">
    <property type="entry name" value="Phosphatidylinositol 3-kinase Catalytic Subunit, Chain A, domain 1"/>
    <property type="match status" value="1"/>
</dbReference>
<gene>
    <name evidence="3" type="ORF">EDB92DRAFT_1830222</name>
</gene>
<dbReference type="InterPro" id="IPR050158">
    <property type="entry name" value="Ubiquitin_ubiquitin-like"/>
</dbReference>
<dbReference type="Proteomes" id="UP001201163">
    <property type="component" value="Unassembled WGS sequence"/>
</dbReference>
<comment type="caution">
    <text evidence="3">The sequence shown here is derived from an EMBL/GenBank/DDBJ whole genome shotgun (WGS) entry which is preliminary data.</text>
</comment>
<evidence type="ECO:0000259" key="2">
    <source>
        <dbReference type="PROSITE" id="PS50053"/>
    </source>
</evidence>
<protein>
    <submittedName>
        <fullName evidence="3">Ubiquitin-related domain-containing protein</fullName>
    </submittedName>
</protein>
<sequence>MLLFSLVLPWSHQSLSYSIFVETSDGKMISLEVESSETTNDLRVKIEEKEGTPINQQSLVFAGKQLEDGHSLSDYNILKESILYLGLGGSYPQYILKTAARLDDDQETIESKFFPLYDNILHYWFPPVNGYEIFPHWMPDNTRDEDFNVTLVIEYKGRPFLLLEVKPPSPGVRTGRRHHSNHWTL</sequence>
<feature type="chain" id="PRO_5041993973" evidence="1">
    <location>
        <begin position="17"/>
        <end position="185"/>
    </location>
</feature>
<dbReference type="Pfam" id="PF00240">
    <property type="entry name" value="ubiquitin"/>
    <property type="match status" value="1"/>
</dbReference>
<dbReference type="AlphaFoldDB" id="A0AAD4QHM4"/>
<name>A0AAD4QHM4_9AGAM</name>
<dbReference type="EMBL" id="JAKELL010000002">
    <property type="protein sequence ID" value="KAH9000272.1"/>
    <property type="molecule type" value="Genomic_DNA"/>
</dbReference>
<evidence type="ECO:0000256" key="1">
    <source>
        <dbReference type="SAM" id="SignalP"/>
    </source>
</evidence>
<proteinExistence type="predicted"/>